<protein>
    <submittedName>
        <fullName evidence="2">Uncharacterized protein</fullName>
    </submittedName>
</protein>
<reference evidence="2 3" key="1">
    <citation type="submission" date="2018-02" db="EMBL/GenBank/DDBJ databases">
        <title>The genomes of Aspergillus section Nigri reveals drivers in fungal speciation.</title>
        <authorList>
            <consortium name="DOE Joint Genome Institute"/>
            <person name="Vesth T.C."/>
            <person name="Nybo J."/>
            <person name="Theobald S."/>
            <person name="Brandl J."/>
            <person name="Frisvad J.C."/>
            <person name="Nielsen K.F."/>
            <person name="Lyhne E.K."/>
            <person name="Kogle M.E."/>
            <person name="Kuo A."/>
            <person name="Riley R."/>
            <person name="Clum A."/>
            <person name="Nolan M."/>
            <person name="Lipzen A."/>
            <person name="Salamov A."/>
            <person name="Henrissat B."/>
            <person name="Wiebenga A."/>
            <person name="De vries R.P."/>
            <person name="Grigoriev I.V."/>
            <person name="Mortensen U.H."/>
            <person name="Andersen M.R."/>
            <person name="Baker S.E."/>
        </authorList>
    </citation>
    <scope>NUCLEOTIDE SEQUENCE [LARGE SCALE GENOMIC DNA]</scope>
    <source>
        <strain evidence="2 3">CBS 114.80</strain>
    </source>
</reference>
<dbReference type="AlphaFoldDB" id="A0A2V5INR1"/>
<evidence type="ECO:0000313" key="2">
    <source>
        <dbReference type="EMBL" id="PYI25537.1"/>
    </source>
</evidence>
<gene>
    <name evidence="2" type="ORF">BP00DRAFT_95306</name>
</gene>
<dbReference type="EMBL" id="KZ825639">
    <property type="protein sequence ID" value="PYI25537.1"/>
    <property type="molecule type" value="Genomic_DNA"/>
</dbReference>
<proteinExistence type="predicted"/>
<dbReference type="Proteomes" id="UP000248817">
    <property type="component" value="Unassembled WGS sequence"/>
</dbReference>
<evidence type="ECO:0000256" key="1">
    <source>
        <dbReference type="SAM" id="MobiDB-lite"/>
    </source>
</evidence>
<feature type="region of interest" description="Disordered" evidence="1">
    <location>
        <begin position="130"/>
        <end position="165"/>
    </location>
</feature>
<evidence type="ECO:0000313" key="3">
    <source>
        <dbReference type="Proteomes" id="UP000248817"/>
    </source>
</evidence>
<name>A0A2V5INR1_9EURO</name>
<keyword evidence="3" id="KW-1185">Reference proteome</keyword>
<accession>A0A2V5INR1</accession>
<organism evidence="2 3">
    <name type="scientific">Aspergillus indologenus CBS 114.80</name>
    <dbReference type="NCBI Taxonomy" id="1450541"/>
    <lineage>
        <taxon>Eukaryota</taxon>
        <taxon>Fungi</taxon>
        <taxon>Dikarya</taxon>
        <taxon>Ascomycota</taxon>
        <taxon>Pezizomycotina</taxon>
        <taxon>Eurotiomycetes</taxon>
        <taxon>Eurotiomycetidae</taxon>
        <taxon>Eurotiales</taxon>
        <taxon>Aspergillaceae</taxon>
        <taxon>Aspergillus</taxon>
        <taxon>Aspergillus subgen. Circumdati</taxon>
    </lineage>
</organism>
<sequence>MFRWDAIRELGWLHSLSVRRFTVWSHLLGSLITHDASSWRGIVWCSASRLIPRLALCRALTLRNRKRESVGFMWHSLKGTPYFPEDTAVLLRVNRLQRPLYVPSAIQSEYDHSARATPVKARTLHLHNDAPHYNTTQHGRSHSDVTQPKPPLPSAVIDRLDGRSR</sequence>